<accession>A0A8J2V2R9</accession>
<gene>
    <name evidence="2" type="ORF">GCM10011342_23110</name>
</gene>
<reference evidence="2" key="1">
    <citation type="journal article" date="2014" name="Int. J. Syst. Evol. Microbiol.">
        <title>Complete genome sequence of Corynebacterium casei LMG S-19264T (=DSM 44701T), isolated from a smear-ripened cheese.</title>
        <authorList>
            <consortium name="US DOE Joint Genome Institute (JGI-PGF)"/>
            <person name="Walter F."/>
            <person name="Albersmeier A."/>
            <person name="Kalinowski J."/>
            <person name="Ruckert C."/>
        </authorList>
    </citation>
    <scope>NUCLEOTIDE SEQUENCE</scope>
    <source>
        <strain evidence="2">CGMCC 1.12921</strain>
    </source>
</reference>
<evidence type="ECO:0000313" key="2">
    <source>
        <dbReference type="EMBL" id="GGD13718.1"/>
    </source>
</evidence>
<sequence>MRQALIDAVADILSFDSRILKSLKVLCQPGRLPARYVGGERVGHVPPFRMALSVSLVLFLVVTLVLPDYGEPTAQSGLAADLSFVAREHALALVLAQLLTLPPLALLLGLLYRRRHLLFLAHLGFTFYYHAAFNFVLIGLFAASPVLPTETLGYLTLSALFVVLGPYLFFALKAFYRAGFVHTLLSWPLLALSHLALMVLSFLAVVGIFAWIPAW</sequence>
<feature type="transmembrane region" description="Helical" evidence="1">
    <location>
        <begin position="154"/>
        <end position="172"/>
    </location>
</feature>
<comment type="caution">
    <text evidence="2">The sequence shown here is derived from an EMBL/GenBank/DDBJ whole genome shotgun (WGS) entry which is preliminary data.</text>
</comment>
<dbReference type="InterPro" id="IPR022134">
    <property type="entry name" value="DUF3667"/>
</dbReference>
<dbReference type="Proteomes" id="UP000613582">
    <property type="component" value="Unassembled WGS sequence"/>
</dbReference>
<reference evidence="2" key="2">
    <citation type="submission" date="2020-09" db="EMBL/GenBank/DDBJ databases">
        <authorList>
            <person name="Sun Q."/>
            <person name="Zhou Y."/>
        </authorList>
    </citation>
    <scope>NUCLEOTIDE SEQUENCE</scope>
    <source>
        <strain evidence="2">CGMCC 1.12921</strain>
    </source>
</reference>
<dbReference type="Pfam" id="PF12412">
    <property type="entry name" value="DUF3667"/>
    <property type="match status" value="1"/>
</dbReference>
<keyword evidence="1" id="KW-0812">Transmembrane</keyword>
<name>A0A8J2V2R9_9PROT</name>
<dbReference type="AlphaFoldDB" id="A0A8J2V2R9"/>
<organism evidence="2 3">
    <name type="scientific">Aquisalinus flavus</name>
    <dbReference type="NCBI Taxonomy" id="1526572"/>
    <lineage>
        <taxon>Bacteria</taxon>
        <taxon>Pseudomonadati</taxon>
        <taxon>Pseudomonadota</taxon>
        <taxon>Alphaproteobacteria</taxon>
        <taxon>Parvularculales</taxon>
        <taxon>Parvularculaceae</taxon>
        <taxon>Aquisalinus</taxon>
    </lineage>
</organism>
<keyword evidence="3" id="KW-1185">Reference proteome</keyword>
<proteinExistence type="predicted"/>
<feature type="transmembrane region" description="Helical" evidence="1">
    <location>
        <begin position="50"/>
        <end position="70"/>
    </location>
</feature>
<feature type="transmembrane region" description="Helical" evidence="1">
    <location>
        <begin position="90"/>
        <end position="112"/>
    </location>
</feature>
<evidence type="ECO:0008006" key="4">
    <source>
        <dbReference type="Google" id="ProtNLM"/>
    </source>
</evidence>
<feature type="transmembrane region" description="Helical" evidence="1">
    <location>
        <begin position="184"/>
        <end position="212"/>
    </location>
</feature>
<keyword evidence="1" id="KW-0472">Membrane</keyword>
<evidence type="ECO:0000313" key="3">
    <source>
        <dbReference type="Proteomes" id="UP000613582"/>
    </source>
</evidence>
<evidence type="ECO:0000256" key="1">
    <source>
        <dbReference type="SAM" id="Phobius"/>
    </source>
</evidence>
<dbReference type="EMBL" id="BMGH01000001">
    <property type="protein sequence ID" value="GGD13718.1"/>
    <property type="molecule type" value="Genomic_DNA"/>
</dbReference>
<protein>
    <recommendedName>
        <fullName evidence="4">DUF3667 domain-containing protein</fullName>
    </recommendedName>
</protein>
<keyword evidence="1" id="KW-1133">Transmembrane helix</keyword>
<feature type="transmembrane region" description="Helical" evidence="1">
    <location>
        <begin position="119"/>
        <end position="142"/>
    </location>
</feature>